<evidence type="ECO:0000313" key="8">
    <source>
        <dbReference type="Proteomes" id="UP000298210"/>
    </source>
</evidence>
<comment type="subunit">
    <text evidence="4">Homotetramer.</text>
</comment>
<dbReference type="EMBL" id="SNUX01000002">
    <property type="protein sequence ID" value="TES49293.1"/>
    <property type="molecule type" value="Genomic_DNA"/>
</dbReference>
<comment type="catalytic activity">
    <reaction evidence="4">
        <text>myo-inositol + NAD(+) = scyllo-inosose + NADH + H(+)</text>
        <dbReference type="Rhea" id="RHEA:16949"/>
        <dbReference type="ChEBI" id="CHEBI:15378"/>
        <dbReference type="ChEBI" id="CHEBI:17268"/>
        <dbReference type="ChEBI" id="CHEBI:17811"/>
        <dbReference type="ChEBI" id="CHEBI:57540"/>
        <dbReference type="ChEBI" id="CHEBI:57945"/>
        <dbReference type="EC" id="1.1.1.18"/>
    </reaction>
</comment>
<dbReference type="InterPro" id="IPR000683">
    <property type="entry name" value="Gfo/Idh/MocA-like_OxRdtase_N"/>
</dbReference>
<dbReference type="SUPFAM" id="SSF55347">
    <property type="entry name" value="Glyceraldehyde-3-phosphate dehydrogenase-like, C-terminal domain"/>
    <property type="match status" value="1"/>
</dbReference>
<comment type="caution">
    <text evidence="7">The sequence shown here is derived from an EMBL/GenBank/DDBJ whole genome shotgun (WGS) entry which is preliminary data.</text>
</comment>
<accession>A0A4Y7WL69</accession>
<dbReference type="InterPro" id="IPR050424">
    <property type="entry name" value="Gfo-Idh-MocA_inositol_DH"/>
</dbReference>
<dbReference type="AlphaFoldDB" id="A0A4Y7WL69"/>
<dbReference type="GO" id="GO:0050112">
    <property type="term" value="F:inositol 2-dehydrogenase (NAD+) activity"/>
    <property type="evidence" value="ECO:0007669"/>
    <property type="project" value="UniProtKB-UniRule"/>
</dbReference>
<evidence type="ECO:0000256" key="4">
    <source>
        <dbReference type="HAMAP-Rule" id="MF_01671"/>
    </source>
</evidence>
<dbReference type="Gene3D" id="3.30.360.10">
    <property type="entry name" value="Dihydrodipicolinate Reductase, domain 2"/>
    <property type="match status" value="1"/>
</dbReference>
<reference evidence="7 8" key="1">
    <citation type="submission" date="2019-03" db="EMBL/GenBank/DDBJ databases">
        <authorList>
            <person name="Liu G."/>
        </authorList>
    </citation>
    <scope>NUCLEOTIDE SEQUENCE [LARGE SCALE GENOMIC DNA]</scope>
    <source>
        <strain evidence="7 8">DSM 19099</strain>
    </source>
</reference>
<dbReference type="InterPro" id="IPR004104">
    <property type="entry name" value="Gfo/Idh/MocA-like_OxRdtase_C"/>
</dbReference>
<comment type="function">
    <text evidence="4">Involved in the oxidation of myo-inositol (MI) and D-chiro-inositol (DCI) to 2-keto-myo-inositol (2KMI or 2-inosose) and 1-keto-D-chiro-inositol (1KDCI), respectively.</text>
</comment>
<protein>
    <recommendedName>
        <fullName evidence="4">Inositol 2-dehydrogenase/D-chiro-inositol 3-dehydrogenase</fullName>
        <ecNumber evidence="4">1.1.1.18</ecNumber>
        <ecNumber evidence="4">1.1.1.369</ecNumber>
    </recommendedName>
    <alternativeName>
        <fullName evidence="4">Myo-inositol 2-dehydrogenase/D-chiro-inositol 3-dehydrogenase</fullName>
        <shortName evidence="4">MI 2-dehydrogenase/DCI 3-dehydrogenase</shortName>
    </alternativeName>
</protein>
<evidence type="ECO:0000259" key="6">
    <source>
        <dbReference type="Pfam" id="PF02894"/>
    </source>
</evidence>
<comment type="pathway">
    <text evidence="4">Polyol metabolism; myo-inositol degradation into acetyl-CoA; acetyl-CoA from myo-inositol: step 1/7.</text>
</comment>
<comment type="similarity">
    <text evidence="1 4">Belongs to the Gfo/Idh/MocA family.</text>
</comment>
<organism evidence="7 8">
    <name type="scientific">Shouchella lehensis</name>
    <dbReference type="NCBI Taxonomy" id="300825"/>
    <lineage>
        <taxon>Bacteria</taxon>
        <taxon>Bacillati</taxon>
        <taxon>Bacillota</taxon>
        <taxon>Bacilli</taxon>
        <taxon>Bacillales</taxon>
        <taxon>Bacillaceae</taxon>
        <taxon>Shouchella</taxon>
    </lineage>
</organism>
<dbReference type="PANTHER" id="PTHR43593">
    <property type="match status" value="1"/>
</dbReference>
<dbReference type="EC" id="1.1.1.369" evidence="4"/>
<dbReference type="UniPathway" id="UPA00076">
    <property type="reaction ID" value="UER00143"/>
</dbReference>
<dbReference type="PANTHER" id="PTHR43593:SF1">
    <property type="entry name" value="INOSITOL 2-DEHYDROGENASE"/>
    <property type="match status" value="1"/>
</dbReference>
<dbReference type="Proteomes" id="UP000298210">
    <property type="component" value="Unassembled WGS sequence"/>
</dbReference>
<sequence>MTLKIGVIGTGAIGRDHIRRVTKSLAGAEIIAVTDVNQQAAEAVIKEFKLNATLYKDDVDLIQDSRIEAVFITSWGQAHESSVLKAIEAKKFVFCEKPLATTAEGCMRIVEAEMAYGNPLVQVGFMRRYDSGYKKLKEAIDQNTIGEPLLMHCAHRNANVAERYSTDMAIHDTLIHEIDVLRWLINDDYVSAQVFYPRKTKHALPHLKDPQMVMLQTESGVMINVEIFVNCTYGYDIQCEIVGEEGLLRLPDEAHVQVRKGGQIGKEIGMDWQERFAHAYDVEVQDFIDNVLDKGTVSGPTAWDGYIAAVTADACVKAQISGVKETIELAQCPDFYKKEKPAAKVVY</sequence>
<dbReference type="Gene3D" id="3.40.50.720">
    <property type="entry name" value="NAD(P)-binding Rossmann-like Domain"/>
    <property type="match status" value="1"/>
</dbReference>
<keyword evidence="3 4" id="KW-0520">NAD</keyword>
<evidence type="ECO:0000256" key="3">
    <source>
        <dbReference type="ARBA" id="ARBA00023027"/>
    </source>
</evidence>
<dbReference type="EC" id="1.1.1.18" evidence="4"/>
<comment type="catalytic activity">
    <reaction evidence="4">
        <text>1D-chiro-inositol + NAD(+) = scyllo-inosine + NADH + H(+)</text>
        <dbReference type="Rhea" id="RHEA:25832"/>
        <dbReference type="ChEBI" id="CHEBI:15378"/>
        <dbReference type="ChEBI" id="CHEBI:27372"/>
        <dbReference type="ChEBI" id="CHEBI:50920"/>
        <dbReference type="ChEBI" id="CHEBI:57540"/>
        <dbReference type="ChEBI" id="CHEBI:57945"/>
        <dbReference type="EC" id="1.1.1.369"/>
    </reaction>
</comment>
<dbReference type="Pfam" id="PF02894">
    <property type="entry name" value="GFO_IDH_MocA_C"/>
    <property type="match status" value="1"/>
</dbReference>
<dbReference type="InterPro" id="IPR023794">
    <property type="entry name" value="MI/DCI_dehydrogenase"/>
</dbReference>
<evidence type="ECO:0000256" key="1">
    <source>
        <dbReference type="ARBA" id="ARBA00010928"/>
    </source>
</evidence>
<dbReference type="GO" id="GO:0019310">
    <property type="term" value="P:inositol catabolic process"/>
    <property type="evidence" value="ECO:0007669"/>
    <property type="project" value="UniProtKB-UniRule"/>
</dbReference>
<feature type="domain" description="Gfo/Idh/MocA-like oxidoreductase C-terminal" evidence="6">
    <location>
        <begin position="137"/>
        <end position="322"/>
    </location>
</feature>
<evidence type="ECO:0000256" key="2">
    <source>
        <dbReference type="ARBA" id="ARBA00023002"/>
    </source>
</evidence>
<dbReference type="SUPFAM" id="SSF51735">
    <property type="entry name" value="NAD(P)-binding Rossmann-fold domains"/>
    <property type="match status" value="1"/>
</dbReference>
<evidence type="ECO:0000259" key="5">
    <source>
        <dbReference type="Pfam" id="PF01408"/>
    </source>
</evidence>
<dbReference type="InterPro" id="IPR036291">
    <property type="entry name" value="NAD(P)-bd_dom_sf"/>
</dbReference>
<feature type="domain" description="Gfo/Idh/MocA-like oxidoreductase N-terminal" evidence="5">
    <location>
        <begin position="3"/>
        <end position="125"/>
    </location>
</feature>
<gene>
    <name evidence="4" type="primary">iolG</name>
    <name evidence="7" type="ORF">E2L03_07415</name>
</gene>
<dbReference type="GO" id="GO:0000166">
    <property type="term" value="F:nucleotide binding"/>
    <property type="evidence" value="ECO:0007669"/>
    <property type="project" value="InterPro"/>
</dbReference>
<dbReference type="RefSeq" id="WP_055737080.1">
    <property type="nucleotide sequence ID" value="NZ_LDIM01000006.1"/>
</dbReference>
<dbReference type="HAMAP" id="MF_01671">
    <property type="entry name" value="IolG"/>
    <property type="match status" value="1"/>
</dbReference>
<proteinExistence type="inferred from homology"/>
<keyword evidence="2 4" id="KW-0560">Oxidoreductase</keyword>
<evidence type="ECO:0000313" key="7">
    <source>
        <dbReference type="EMBL" id="TES49293.1"/>
    </source>
</evidence>
<dbReference type="Pfam" id="PF01408">
    <property type="entry name" value="GFO_IDH_MocA"/>
    <property type="match status" value="1"/>
</dbReference>
<name>A0A4Y7WL69_9BACI</name>